<evidence type="ECO:0000313" key="5">
    <source>
        <dbReference type="EMBL" id="KAE9126433.1"/>
    </source>
</evidence>
<evidence type="ECO:0000313" key="19">
    <source>
        <dbReference type="Proteomes" id="UP000476176"/>
    </source>
</evidence>
<evidence type="ECO:0000313" key="21">
    <source>
        <dbReference type="Proteomes" id="UP000488956"/>
    </source>
</evidence>
<evidence type="ECO:0000313" key="9">
    <source>
        <dbReference type="EMBL" id="KAE9243486.1"/>
    </source>
</evidence>
<dbReference type="EMBL" id="QXFW01000269">
    <property type="protein sequence ID" value="KAE9018127.1"/>
    <property type="molecule type" value="Genomic_DNA"/>
</dbReference>
<dbReference type="Proteomes" id="UP000433483">
    <property type="component" value="Unassembled WGS sequence"/>
</dbReference>
<evidence type="ECO:0000313" key="11">
    <source>
        <dbReference type="EMBL" id="KAE9287274.1"/>
    </source>
</evidence>
<evidence type="ECO:0000313" key="10">
    <source>
        <dbReference type="EMBL" id="KAE9276228.1"/>
    </source>
</evidence>
<protein>
    <submittedName>
        <fullName evidence="3">Uncharacterized protein</fullName>
    </submittedName>
</protein>
<name>A0A6A3LJI2_9STRA</name>
<evidence type="ECO:0000256" key="1">
    <source>
        <dbReference type="SAM" id="MobiDB-lite"/>
    </source>
</evidence>
<evidence type="ECO:0000313" key="3">
    <source>
        <dbReference type="EMBL" id="KAE9018127.1"/>
    </source>
</evidence>
<feature type="compositionally biased region" description="Basic residues" evidence="1">
    <location>
        <begin position="30"/>
        <end position="60"/>
    </location>
</feature>
<dbReference type="EMBL" id="QXFY01003226">
    <property type="protein sequence ID" value="KAE9287274.1"/>
    <property type="molecule type" value="Genomic_DNA"/>
</dbReference>
<dbReference type="EMBL" id="QXGD01000318">
    <property type="protein sequence ID" value="KAE9243486.1"/>
    <property type="molecule type" value="Genomic_DNA"/>
</dbReference>
<dbReference type="Proteomes" id="UP000460718">
    <property type="component" value="Unassembled WGS sequence"/>
</dbReference>
<evidence type="ECO:0000313" key="6">
    <source>
        <dbReference type="EMBL" id="KAE9149042.1"/>
    </source>
</evidence>
<evidence type="ECO:0000313" key="16">
    <source>
        <dbReference type="Proteomes" id="UP000440732"/>
    </source>
</evidence>
<evidence type="ECO:0000313" key="8">
    <source>
        <dbReference type="EMBL" id="KAE9242771.1"/>
    </source>
</evidence>
<dbReference type="EMBL" id="QXGE01003237">
    <property type="protein sequence ID" value="KAE9276228.1"/>
    <property type="molecule type" value="Genomic_DNA"/>
</dbReference>
<dbReference type="Proteomes" id="UP000488956">
    <property type="component" value="Unassembled WGS sequence"/>
</dbReference>
<organism evidence="3 18">
    <name type="scientific">Phytophthora fragariae</name>
    <dbReference type="NCBI Taxonomy" id="53985"/>
    <lineage>
        <taxon>Eukaryota</taxon>
        <taxon>Sar</taxon>
        <taxon>Stramenopiles</taxon>
        <taxon>Oomycota</taxon>
        <taxon>Peronosporomycetes</taxon>
        <taxon>Peronosporales</taxon>
        <taxon>Peronosporaceae</taxon>
        <taxon>Phytophthora</taxon>
    </lineage>
</organism>
<evidence type="ECO:0000313" key="20">
    <source>
        <dbReference type="Proteomes" id="UP000486351"/>
    </source>
</evidence>
<evidence type="ECO:0000313" key="14">
    <source>
        <dbReference type="Proteomes" id="UP000437068"/>
    </source>
</evidence>
<dbReference type="EMBL" id="QXGA01000259">
    <property type="protein sequence ID" value="KAE9149042.1"/>
    <property type="molecule type" value="Genomic_DNA"/>
</dbReference>
<feature type="region of interest" description="Disordered" evidence="1">
    <location>
        <begin position="1"/>
        <end position="70"/>
    </location>
</feature>
<feature type="compositionally biased region" description="Low complexity" evidence="1">
    <location>
        <begin position="286"/>
        <end position="301"/>
    </location>
</feature>
<dbReference type="EMBL" id="QXGC01000261">
    <property type="protein sequence ID" value="KAE9242771.1"/>
    <property type="molecule type" value="Genomic_DNA"/>
</dbReference>
<dbReference type="Proteomes" id="UP000441208">
    <property type="component" value="Unassembled WGS sequence"/>
</dbReference>
<dbReference type="EMBL" id="QXFZ01000216">
    <property type="protein sequence ID" value="KAE9126433.1"/>
    <property type="molecule type" value="Genomic_DNA"/>
</dbReference>
<evidence type="ECO:0000313" key="2">
    <source>
        <dbReference type="EMBL" id="KAE8942095.1"/>
    </source>
</evidence>
<dbReference type="EMBL" id="QXFX01003234">
    <property type="protein sequence ID" value="KAE9070304.1"/>
    <property type="molecule type" value="Genomic_DNA"/>
</dbReference>
<feature type="region of interest" description="Disordered" evidence="1">
    <location>
        <begin position="257"/>
        <end position="301"/>
    </location>
</feature>
<dbReference type="EMBL" id="QXGB01000337">
    <property type="protein sequence ID" value="KAE9218819.1"/>
    <property type="molecule type" value="Genomic_DNA"/>
</dbReference>
<feature type="compositionally biased region" description="Acidic residues" evidence="1">
    <location>
        <begin position="257"/>
        <end position="274"/>
    </location>
</feature>
<comment type="caution">
    <text evidence="3">The sequence shown here is derived from an EMBL/GenBank/DDBJ whole genome shotgun (WGS) entry which is preliminary data.</text>
</comment>
<accession>A0A6A3LJI2</accession>
<dbReference type="AlphaFoldDB" id="A0A6A3LJI2"/>
<evidence type="ECO:0000313" key="18">
    <source>
        <dbReference type="Proteomes" id="UP000460718"/>
    </source>
</evidence>
<evidence type="ECO:0000313" key="13">
    <source>
        <dbReference type="Proteomes" id="UP000433483"/>
    </source>
</evidence>
<sequence>MVPPPMKKQRRTGTLAKVSSQRQSSESRPKTKTTKPTRTSKKNSKSQRINSKKKAAKKSSSRNSAEPTRPMRWTVALTALALETRFKNPHIVKKFAARKADTKLMRAKWEATVHTFLEQALIENAWCEGESPREVTIDQFKNKINDVRTGYRAKRSRLLATGNAASTSASESEDEAEQREYPEMPCNFFLYSSRGIENVSENLTCDPMDVDPKYRDTLGKELTALWPLLCDVFSGKPGCTGEAIVESGLLSREQVESDCEDVNGEDSVDSDAECSDASSQARSEAKANAKSTSNNNRRSSNRSVDVIADSLHAGFGYIERILTARQAPVPDRSSGASINQLVAKLASTIDAATSSQALFLATQQEASESLRQSSMSLQQMAASATELFVEMKQQLRRGSE</sequence>
<evidence type="ECO:0000313" key="4">
    <source>
        <dbReference type="EMBL" id="KAE9070304.1"/>
    </source>
</evidence>
<dbReference type="OrthoDB" id="112908at2759"/>
<keyword evidence="13" id="KW-1185">Reference proteome</keyword>
<evidence type="ECO:0000313" key="15">
    <source>
        <dbReference type="Proteomes" id="UP000440367"/>
    </source>
</evidence>
<proteinExistence type="predicted"/>
<evidence type="ECO:0000313" key="17">
    <source>
        <dbReference type="Proteomes" id="UP000441208"/>
    </source>
</evidence>
<dbReference type="EMBL" id="QXGF01000323">
    <property type="protein sequence ID" value="KAE8942095.1"/>
    <property type="molecule type" value="Genomic_DNA"/>
</dbReference>
<dbReference type="Proteomes" id="UP000476176">
    <property type="component" value="Unassembled WGS sequence"/>
</dbReference>
<dbReference type="Proteomes" id="UP000429523">
    <property type="component" value="Unassembled WGS sequence"/>
</dbReference>
<evidence type="ECO:0000313" key="7">
    <source>
        <dbReference type="EMBL" id="KAE9218819.1"/>
    </source>
</evidence>
<dbReference type="Proteomes" id="UP000486351">
    <property type="component" value="Unassembled WGS sequence"/>
</dbReference>
<dbReference type="Proteomes" id="UP000440367">
    <property type="component" value="Unassembled WGS sequence"/>
</dbReference>
<dbReference type="Proteomes" id="UP000437068">
    <property type="component" value="Unassembled WGS sequence"/>
</dbReference>
<gene>
    <name evidence="10" type="ORF">PF001_g26228</name>
    <name evidence="9" type="ORF">PF002_g8235</name>
    <name evidence="8" type="ORF">PF004_g6462</name>
    <name evidence="7" type="ORF">PF005_g8097</name>
    <name evidence="6" type="ORF">PF006_g6425</name>
    <name evidence="5" type="ORF">PF007_g5980</name>
    <name evidence="11" type="ORF">PF008_g26454</name>
    <name evidence="2" type="ORF">PF009_g8120</name>
    <name evidence="4" type="ORF">PF010_g26332</name>
    <name evidence="3" type="ORF">PF011_g6408</name>
</gene>
<evidence type="ECO:0000313" key="12">
    <source>
        <dbReference type="Proteomes" id="UP000429523"/>
    </source>
</evidence>
<dbReference type="Proteomes" id="UP000440732">
    <property type="component" value="Unassembled WGS sequence"/>
</dbReference>
<reference evidence="18 19" key="1">
    <citation type="submission" date="2018-09" db="EMBL/GenBank/DDBJ databases">
        <title>Genomic investigation of the strawberry pathogen Phytophthora fragariae indicates pathogenicity is determined by transcriptional variation in three key races.</title>
        <authorList>
            <person name="Adams T.M."/>
            <person name="Armitage A.D."/>
            <person name="Sobczyk M.K."/>
            <person name="Bates H.J."/>
            <person name="Dunwell J.M."/>
            <person name="Nellist C.F."/>
            <person name="Harrison R.J."/>
        </authorList>
    </citation>
    <scope>NUCLEOTIDE SEQUENCE [LARGE SCALE GENOMIC DNA]</scope>
    <source>
        <strain evidence="10 14">A4</strain>
        <strain evidence="9 15">BC-1</strain>
        <strain evidence="8 19">BC-23</strain>
        <strain evidence="7 13">NOV-27</strain>
        <strain evidence="6 16">NOV-5</strain>
        <strain evidence="5 17">NOV-71</strain>
        <strain evidence="11 20">NOV-77</strain>
        <strain evidence="2 12">NOV-9</strain>
        <strain evidence="4 21">ONT-3</strain>
        <strain evidence="3 18">SCRP245</strain>
    </source>
</reference>